<evidence type="ECO:0000259" key="1">
    <source>
        <dbReference type="Pfam" id="PF08722"/>
    </source>
</evidence>
<dbReference type="InterPro" id="IPR014833">
    <property type="entry name" value="TnsA_N"/>
</dbReference>
<dbReference type="AlphaFoldDB" id="A0A3N1GT78"/>
<accession>A0A3N1GT78</accession>
<sequence>MAETVMSADAALTAARQVAALRYAIGYAKPDGLERTVSLPDALAVAFEAVPPVRSFARYQGQRSNTGLWWSASTGGHVGFESWLERDHLMLLDFDPMVAAIASQPFRLYYDDGTRVRRHVPDFFARLTDGTGVVIDVRPAARVKPADAAGFAATGRACALVGWQYRLLHEPDATVTANVRWLAGYRHPRCARPDLQEAAEELLAAPMPLMQAGALLGDPLASLPVIFHLLWRGRLRTDLTIALSATSPVTAVRR</sequence>
<evidence type="ECO:0000313" key="2">
    <source>
        <dbReference type="EMBL" id="ROP33465.1"/>
    </source>
</evidence>
<dbReference type="NCBIfam" id="NF033179">
    <property type="entry name" value="TnsA_like_Actin"/>
    <property type="match status" value="1"/>
</dbReference>
<name>A0A3N1GT78_9ACTN</name>
<reference evidence="2 3" key="1">
    <citation type="submission" date="2018-11" db="EMBL/GenBank/DDBJ databases">
        <title>Sequencing the genomes of 1000 actinobacteria strains.</title>
        <authorList>
            <person name="Klenk H.-P."/>
        </authorList>
    </citation>
    <scope>NUCLEOTIDE SEQUENCE [LARGE SCALE GENOMIC DNA]</scope>
    <source>
        <strain evidence="2 3">DSM 43634</strain>
    </source>
</reference>
<gene>
    <name evidence="2" type="ORF">EDD30_6449</name>
</gene>
<dbReference type="EMBL" id="RJKL01000001">
    <property type="protein sequence ID" value="ROP33465.1"/>
    <property type="molecule type" value="Genomic_DNA"/>
</dbReference>
<dbReference type="Pfam" id="PF08722">
    <property type="entry name" value="Tn7_TnsA-like_N"/>
    <property type="match status" value="1"/>
</dbReference>
<organism evidence="2 3">
    <name type="scientific">Couchioplanes caeruleus</name>
    <dbReference type="NCBI Taxonomy" id="56438"/>
    <lineage>
        <taxon>Bacteria</taxon>
        <taxon>Bacillati</taxon>
        <taxon>Actinomycetota</taxon>
        <taxon>Actinomycetes</taxon>
        <taxon>Micromonosporales</taxon>
        <taxon>Micromonosporaceae</taxon>
        <taxon>Couchioplanes</taxon>
    </lineage>
</organism>
<protein>
    <recommendedName>
        <fullName evidence="1">TnsA endonuclease N-terminal domain-containing protein</fullName>
    </recommendedName>
</protein>
<dbReference type="InterPro" id="IPR048000">
    <property type="entry name" value="TnsA-like"/>
</dbReference>
<feature type="domain" description="TnsA endonuclease N-terminal" evidence="1">
    <location>
        <begin position="95"/>
        <end position="170"/>
    </location>
</feature>
<dbReference type="Proteomes" id="UP000271683">
    <property type="component" value="Unassembled WGS sequence"/>
</dbReference>
<dbReference type="RefSeq" id="WP_244945472.1">
    <property type="nucleotide sequence ID" value="NZ_RJKL01000001.1"/>
</dbReference>
<comment type="caution">
    <text evidence="2">The sequence shown here is derived from an EMBL/GenBank/DDBJ whole genome shotgun (WGS) entry which is preliminary data.</text>
</comment>
<evidence type="ECO:0000313" key="3">
    <source>
        <dbReference type="Proteomes" id="UP000271683"/>
    </source>
</evidence>
<proteinExistence type="predicted"/>